<comment type="function">
    <text evidence="8">The alpha subunit is responsible for the aldol cleavage of indoleglycerol phosphate to indole and glyceraldehyde 3-phosphate.</text>
</comment>
<keyword evidence="6 8" id="KW-0456">Lyase</keyword>
<gene>
    <name evidence="8 11" type="primary">trpA</name>
    <name evidence="11" type="ORF">KOI35_38390</name>
</gene>
<keyword evidence="3 8" id="KW-0028">Amino-acid biosynthesis</keyword>
<evidence type="ECO:0000256" key="8">
    <source>
        <dbReference type="HAMAP-Rule" id="MF_00131"/>
    </source>
</evidence>
<protein>
    <recommendedName>
        <fullName evidence="8">Tryptophan synthase alpha chain</fullName>
        <ecNumber evidence="8">4.2.1.20</ecNumber>
    </recommendedName>
</protein>
<dbReference type="CDD" id="cd04724">
    <property type="entry name" value="Tryptophan_synthase_alpha"/>
    <property type="match status" value="1"/>
</dbReference>
<comment type="similarity">
    <text evidence="8 9">Belongs to the TrpA family.</text>
</comment>
<dbReference type="PANTHER" id="PTHR43406">
    <property type="entry name" value="TRYPTOPHAN SYNTHASE, ALPHA CHAIN"/>
    <property type="match status" value="1"/>
</dbReference>
<sequence length="265" mass="27645">MTLLVPYLTAGLTEDWIDYLLAVQEAGADAIEVGLPFSDPMLDGATIQQASDRALARGVTVASILQELSLVRGQVRTPLIAFTYANLVFRPGPDVFCRRLAEAGFRGLIVPDLPLDEVAEVSRAAEQAEIELTLLVAPVTTDERLAEIVARSRGYVYAISRMGTTGEQTSLAASAAALAARIKAVTTLPVLVGFGVTGPEQAVAAGRAGDGVAIGSALMRRVLDGATAADLGAEVAALRAALDSASQEDSAERRTPYAEVSGHRG</sequence>
<dbReference type="Gene3D" id="3.20.20.70">
    <property type="entry name" value="Aldolase class I"/>
    <property type="match status" value="1"/>
</dbReference>
<comment type="subunit">
    <text evidence="2 8">Tetramer of two alpha and two beta chains.</text>
</comment>
<dbReference type="HAMAP" id="MF_00131">
    <property type="entry name" value="Trp_synth_alpha"/>
    <property type="match status" value="1"/>
</dbReference>
<dbReference type="RefSeq" id="WP_215793962.1">
    <property type="nucleotide sequence ID" value="NZ_JAHKKG010000014.1"/>
</dbReference>
<dbReference type="Pfam" id="PF00290">
    <property type="entry name" value="Trp_syntA"/>
    <property type="match status" value="1"/>
</dbReference>
<accession>A0ABS5Z159</accession>
<dbReference type="NCBIfam" id="TIGR00262">
    <property type="entry name" value="trpA"/>
    <property type="match status" value="1"/>
</dbReference>
<dbReference type="SUPFAM" id="SSF51366">
    <property type="entry name" value="Ribulose-phoshate binding barrel"/>
    <property type="match status" value="1"/>
</dbReference>
<evidence type="ECO:0000256" key="2">
    <source>
        <dbReference type="ARBA" id="ARBA00011270"/>
    </source>
</evidence>
<comment type="caution">
    <text evidence="11">The sequence shown here is derived from an EMBL/GenBank/DDBJ whole genome shotgun (WGS) entry which is preliminary data.</text>
</comment>
<evidence type="ECO:0000256" key="3">
    <source>
        <dbReference type="ARBA" id="ARBA00022605"/>
    </source>
</evidence>
<evidence type="ECO:0000256" key="5">
    <source>
        <dbReference type="ARBA" id="ARBA00023141"/>
    </source>
</evidence>
<dbReference type="GO" id="GO:0004834">
    <property type="term" value="F:tryptophan synthase activity"/>
    <property type="evidence" value="ECO:0007669"/>
    <property type="project" value="UniProtKB-EC"/>
</dbReference>
<dbReference type="Proteomes" id="UP001519654">
    <property type="component" value="Unassembled WGS sequence"/>
</dbReference>
<dbReference type="InterPro" id="IPR013785">
    <property type="entry name" value="Aldolase_TIM"/>
</dbReference>
<organism evidence="11 12">
    <name type="scientific">Paractinoplanes bogorensis</name>
    <dbReference type="NCBI Taxonomy" id="1610840"/>
    <lineage>
        <taxon>Bacteria</taxon>
        <taxon>Bacillati</taxon>
        <taxon>Actinomycetota</taxon>
        <taxon>Actinomycetes</taxon>
        <taxon>Micromonosporales</taxon>
        <taxon>Micromonosporaceae</taxon>
        <taxon>Paractinoplanes</taxon>
    </lineage>
</organism>
<dbReference type="PROSITE" id="PS00167">
    <property type="entry name" value="TRP_SYNTHASE_ALPHA"/>
    <property type="match status" value="1"/>
</dbReference>
<dbReference type="InterPro" id="IPR018204">
    <property type="entry name" value="Trp_synthase_alpha_AS"/>
</dbReference>
<feature type="active site" description="Proton acceptor" evidence="8">
    <location>
        <position position="43"/>
    </location>
</feature>
<feature type="active site" description="Proton acceptor" evidence="8">
    <location>
        <position position="32"/>
    </location>
</feature>
<evidence type="ECO:0000313" key="11">
    <source>
        <dbReference type="EMBL" id="MBU2669398.1"/>
    </source>
</evidence>
<proteinExistence type="inferred from homology"/>
<evidence type="ECO:0000313" key="12">
    <source>
        <dbReference type="Proteomes" id="UP001519654"/>
    </source>
</evidence>
<comment type="pathway">
    <text evidence="1 8">Amino-acid biosynthesis; L-tryptophan biosynthesis; L-tryptophan from chorismate: step 5/5.</text>
</comment>
<feature type="region of interest" description="Disordered" evidence="10">
    <location>
        <begin position="244"/>
        <end position="265"/>
    </location>
</feature>
<dbReference type="EMBL" id="JAHKKG010000014">
    <property type="protein sequence ID" value="MBU2669398.1"/>
    <property type="molecule type" value="Genomic_DNA"/>
</dbReference>
<dbReference type="EC" id="4.2.1.20" evidence="8"/>
<comment type="catalytic activity">
    <reaction evidence="7 8">
        <text>(1S,2R)-1-C-(indol-3-yl)glycerol 3-phosphate + L-serine = D-glyceraldehyde 3-phosphate + L-tryptophan + H2O</text>
        <dbReference type="Rhea" id="RHEA:10532"/>
        <dbReference type="ChEBI" id="CHEBI:15377"/>
        <dbReference type="ChEBI" id="CHEBI:33384"/>
        <dbReference type="ChEBI" id="CHEBI:57912"/>
        <dbReference type="ChEBI" id="CHEBI:58866"/>
        <dbReference type="ChEBI" id="CHEBI:59776"/>
        <dbReference type="EC" id="4.2.1.20"/>
    </reaction>
</comment>
<evidence type="ECO:0000256" key="10">
    <source>
        <dbReference type="SAM" id="MobiDB-lite"/>
    </source>
</evidence>
<keyword evidence="5 8" id="KW-0057">Aromatic amino acid biosynthesis</keyword>
<dbReference type="InterPro" id="IPR011060">
    <property type="entry name" value="RibuloseP-bd_barrel"/>
</dbReference>
<name>A0ABS5Z159_9ACTN</name>
<keyword evidence="4 8" id="KW-0822">Tryptophan biosynthesis</keyword>
<evidence type="ECO:0000256" key="7">
    <source>
        <dbReference type="ARBA" id="ARBA00049047"/>
    </source>
</evidence>
<evidence type="ECO:0000256" key="1">
    <source>
        <dbReference type="ARBA" id="ARBA00004733"/>
    </source>
</evidence>
<evidence type="ECO:0000256" key="4">
    <source>
        <dbReference type="ARBA" id="ARBA00022822"/>
    </source>
</evidence>
<dbReference type="PANTHER" id="PTHR43406:SF1">
    <property type="entry name" value="TRYPTOPHAN SYNTHASE ALPHA CHAIN, CHLOROPLASTIC"/>
    <property type="match status" value="1"/>
</dbReference>
<dbReference type="InterPro" id="IPR002028">
    <property type="entry name" value="Trp_synthase_suA"/>
</dbReference>
<reference evidence="11 12" key="1">
    <citation type="submission" date="2021-06" db="EMBL/GenBank/DDBJ databases">
        <title>Actinoplanes lichenicola sp. nov., and Actinoplanes ovalisporus sp. nov., isolated from lichen in Thailand.</title>
        <authorList>
            <person name="Saeng-In P."/>
            <person name="Kanchanasin P."/>
            <person name="Yuki M."/>
            <person name="Kudo T."/>
            <person name="Ohkuma M."/>
            <person name="Phongsopitanun W."/>
            <person name="Tanasupawat S."/>
        </authorList>
    </citation>
    <scope>NUCLEOTIDE SEQUENCE [LARGE SCALE GENOMIC DNA]</scope>
    <source>
        <strain evidence="11 12">NBRC 110975</strain>
    </source>
</reference>
<evidence type="ECO:0000256" key="6">
    <source>
        <dbReference type="ARBA" id="ARBA00023239"/>
    </source>
</evidence>
<evidence type="ECO:0000256" key="9">
    <source>
        <dbReference type="RuleBase" id="RU003662"/>
    </source>
</evidence>
<keyword evidence="12" id="KW-1185">Reference proteome</keyword>